<dbReference type="PANTHER" id="PTHR12302">
    <property type="entry name" value="EBNA2 BINDING PROTEIN P100"/>
    <property type="match status" value="1"/>
</dbReference>
<feature type="domain" description="TNase-like" evidence="5">
    <location>
        <begin position="37"/>
        <end position="168"/>
    </location>
</feature>
<keyword evidence="3" id="KW-0378">Hydrolase</keyword>
<feature type="signal peptide" evidence="4">
    <location>
        <begin position="1"/>
        <end position="29"/>
    </location>
</feature>
<dbReference type="Pfam" id="PF00565">
    <property type="entry name" value="SNase"/>
    <property type="match status" value="1"/>
</dbReference>
<gene>
    <name evidence="6" type="ORF">A9C11_02875</name>
</gene>
<dbReference type="SUPFAM" id="SSF50199">
    <property type="entry name" value="Staphylococcal nuclease"/>
    <property type="match status" value="1"/>
</dbReference>
<dbReference type="PANTHER" id="PTHR12302:SF3">
    <property type="entry name" value="SERINE_THREONINE-PROTEIN KINASE 31"/>
    <property type="match status" value="1"/>
</dbReference>
<protein>
    <submittedName>
        <fullName evidence="6">Nuclease</fullName>
    </submittedName>
</protein>
<proteinExistence type="predicted"/>
<dbReference type="PROSITE" id="PS50830">
    <property type="entry name" value="TNASE_3"/>
    <property type="match status" value="1"/>
</dbReference>
<name>A0A1A9K5P4_9PSED</name>
<dbReference type="Gene3D" id="2.40.50.90">
    <property type="match status" value="1"/>
</dbReference>
<keyword evidence="1" id="KW-0540">Nuclease</keyword>
<reference evidence="6 7" key="1">
    <citation type="submission" date="2016-05" db="EMBL/GenBank/DDBJ databases">
        <title>Genome Sequence of Pseudomonas citronellolis Strain SJTE-3, an Estrogens and Persistent Organic Pollutants degradation strain.</title>
        <authorList>
            <person name="Liang R."/>
        </authorList>
    </citation>
    <scope>NUCLEOTIDE SEQUENCE [LARGE SCALE GENOMIC DNA]</scope>
    <source>
        <strain evidence="6 7">SJTE-3</strain>
    </source>
</reference>
<dbReference type="AlphaFoldDB" id="A0A1A9K5P4"/>
<evidence type="ECO:0000313" key="7">
    <source>
        <dbReference type="Proteomes" id="UP000077748"/>
    </source>
</evidence>
<dbReference type="GO" id="GO:0004519">
    <property type="term" value="F:endonuclease activity"/>
    <property type="evidence" value="ECO:0007669"/>
    <property type="project" value="UniProtKB-KW"/>
</dbReference>
<evidence type="ECO:0000256" key="2">
    <source>
        <dbReference type="ARBA" id="ARBA00022759"/>
    </source>
</evidence>
<sequence>MAFPDLLKKAPLRGAFFVLAICLGAPALAASCPAPSDAVTVRVARVVDGDTLKLADGRNVRLIGVNAPELAHGGRSTEPFAEAARQRLQALVAANDGELGLQLGRQGKDHYGRTLAHLYDRQGRNIEAQLLVEGLGYLVAVAPNTELTACQQAAEREARKAGRGLWKRPPVQDAQSLRQSGFAIVRGRVAQVQRNRGGLWLEMDGSLVLRIEPKLLKAFDKRTLEALPGRTLEARGWVIDRAARGAVKPGQARWMLPITDPAMLELLP</sequence>
<evidence type="ECO:0000256" key="3">
    <source>
        <dbReference type="ARBA" id="ARBA00022801"/>
    </source>
</evidence>
<dbReference type="RefSeq" id="WP_064581773.1">
    <property type="nucleotide sequence ID" value="NZ_CP015878.1"/>
</dbReference>
<organism evidence="6 7">
    <name type="scientific">Pseudomonas citronellolis</name>
    <dbReference type="NCBI Taxonomy" id="53408"/>
    <lineage>
        <taxon>Bacteria</taxon>
        <taxon>Pseudomonadati</taxon>
        <taxon>Pseudomonadota</taxon>
        <taxon>Gammaproteobacteria</taxon>
        <taxon>Pseudomonadales</taxon>
        <taxon>Pseudomonadaceae</taxon>
        <taxon>Pseudomonas</taxon>
    </lineage>
</organism>
<evidence type="ECO:0000259" key="5">
    <source>
        <dbReference type="PROSITE" id="PS50830"/>
    </source>
</evidence>
<evidence type="ECO:0000256" key="4">
    <source>
        <dbReference type="SAM" id="SignalP"/>
    </source>
</evidence>
<dbReference type="InterPro" id="IPR016071">
    <property type="entry name" value="Staphylococal_nuclease_OB-fold"/>
</dbReference>
<dbReference type="SMART" id="SM00318">
    <property type="entry name" value="SNc"/>
    <property type="match status" value="1"/>
</dbReference>
<accession>A0A1A9K5P4</accession>
<evidence type="ECO:0000256" key="1">
    <source>
        <dbReference type="ARBA" id="ARBA00022722"/>
    </source>
</evidence>
<evidence type="ECO:0000313" key="6">
    <source>
        <dbReference type="EMBL" id="ANI12987.1"/>
    </source>
</evidence>
<feature type="chain" id="PRO_5008391420" evidence="4">
    <location>
        <begin position="30"/>
        <end position="268"/>
    </location>
</feature>
<dbReference type="InterPro" id="IPR035437">
    <property type="entry name" value="SNase_OB-fold_sf"/>
</dbReference>
<dbReference type="EMBL" id="CP015878">
    <property type="protein sequence ID" value="ANI12987.1"/>
    <property type="molecule type" value="Genomic_DNA"/>
</dbReference>
<keyword evidence="4" id="KW-0732">Signal</keyword>
<dbReference type="Proteomes" id="UP000077748">
    <property type="component" value="Chromosome"/>
</dbReference>
<dbReference type="GO" id="GO:0016787">
    <property type="term" value="F:hydrolase activity"/>
    <property type="evidence" value="ECO:0007669"/>
    <property type="project" value="UniProtKB-KW"/>
</dbReference>
<keyword evidence="2" id="KW-0255">Endonuclease</keyword>